<dbReference type="AlphaFoldDB" id="A0AAN8F5Z9"/>
<reference evidence="1 2" key="1">
    <citation type="submission" date="2019-10" db="EMBL/GenBank/DDBJ databases">
        <title>Assembly and Annotation for the nematode Trichostrongylus colubriformis.</title>
        <authorList>
            <person name="Martin J."/>
        </authorList>
    </citation>
    <scope>NUCLEOTIDE SEQUENCE [LARGE SCALE GENOMIC DNA]</scope>
    <source>
        <strain evidence="1">G859</strain>
        <tissue evidence="1">Whole worm</tissue>
    </source>
</reference>
<evidence type="ECO:0000313" key="2">
    <source>
        <dbReference type="Proteomes" id="UP001331761"/>
    </source>
</evidence>
<dbReference type="Proteomes" id="UP001331761">
    <property type="component" value="Unassembled WGS sequence"/>
</dbReference>
<proteinExistence type="predicted"/>
<dbReference type="EMBL" id="WIXE01014890">
    <property type="protein sequence ID" value="KAK5973941.1"/>
    <property type="molecule type" value="Genomic_DNA"/>
</dbReference>
<organism evidence="1 2">
    <name type="scientific">Trichostrongylus colubriformis</name>
    <name type="common">Black scour worm</name>
    <dbReference type="NCBI Taxonomy" id="6319"/>
    <lineage>
        <taxon>Eukaryota</taxon>
        <taxon>Metazoa</taxon>
        <taxon>Ecdysozoa</taxon>
        <taxon>Nematoda</taxon>
        <taxon>Chromadorea</taxon>
        <taxon>Rhabditida</taxon>
        <taxon>Rhabditina</taxon>
        <taxon>Rhabditomorpha</taxon>
        <taxon>Strongyloidea</taxon>
        <taxon>Trichostrongylidae</taxon>
        <taxon>Trichostrongylus</taxon>
    </lineage>
</organism>
<evidence type="ECO:0000313" key="1">
    <source>
        <dbReference type="EMBL" id="KAK5973941.1"/>
    </source>
</evidence>
<accession>A0AAN8F5Z9</accession>
<gene>
    <name evidence="1" type="ORF">GCK32_013828</name>
</gene>
<comment type="caution">
    <text evidence="1">The sequence shown here is derived from an EMBL/GenBank/DDBJ whole genome shotgun (WGS) entry which is preliminary data.</text>
</comment>
<keyword evidence="2" id="KW-1185">Reference proteome</keyword>
<protein>
    <submittedName>
        <fullName evidence="1">Uncharacterized protein</fullName>
    </submittedName>
</protein>
<sequence>AASSKSNDFRVFKIFPLIHSLTTSRQALTVGSCKHVKTVELLLNLCLV</sequence>
<feature type="non-terminal residue" evidence="1">
    <location>
        <position position="1"/>
    </location>
</feature>
<name>A0AAN8F5Z9_TRICO</name>